<dbReference type="OrthoDB" id="6650547at2759"/>
<comment type="caution">
    <text evidence="1">The sequence shown here is derived from an EMBL/GenBank/DDBJ whole genome shotgun (WGS) entry which is preliminary data.</text>
</comment>
<keyword evidence="2" id="KW-1185">Reference proteome</keyword>
<accession>A0A9P0PXA4</accession>
<dbReference type="Proteomes" id="UP001152888">
    <property type="component" value="Unassembled WGS sequence"/>
</dbReference>
<dbReference type="AlphaFoldDB" id="A0A9P0PXA4"/>
<evidence type="ECO:0000313" key="1">
    <source>
        <dbReference type="EMBL" id="CAH2002466.1"/>
    </source>
</evidence>
<reference evidence="1" key="1">
    <citation type="submission" date="2022-03" db="EMBL/GenBank/DDBJ databases">
        <authorList>
            <person name="Sayadi A."/>
        </authorList>
    </citation>
    <scope>NUCLEOTIDE SEQUENCE</scope>
</reference>
<dbReference type="EMBL" id="CAKOFQ010007496">
    <property type="protein sequence ID" value="CAH2002466.1"/>
    <property type="molecule type" value="Genomic_DNA"/>
</dbReference>
<organism evidence="1 2">
    <name type="scientific">Acanthoscelides obtectus</name>
    <name type="common">Bean weevil</name>
    <name type="synonym">Bruchus obtectus</name>
    <dbReference type="NCBI Taxonomy" id="200917"/>
    <lineage>
        <taxon>Eukaryota</taxon>
        <taxon>Metazoa</taxon>
        <taxon>Ecdysozoa</taxon>
        <taxon>Arthropoda</taxon>
        <taxon>Hexapoda</taxon>
        <taxon>Insecta</taxon>
        <taxon>Pterygota</taxon>
        <taxon>Neoptera</taxon>
        <taxon>Endopterygota</taxon>
        <taxon>Coleoptera</taxon>
        <taxon>Polyphaga</taxon>
        <taxon>Cucujiformia</taxon>
        <taxon>Chrysomeloidea</taxon>
        <taxon>Chrysomelidae</taxon>
        <taxon>Bruchinae</taxon>
        <taxon>Bruchini</taxon>
        <taxon>Acanthoscelides</taxon>
    </lineage>
</organism>
<evidence type="ECO:0000313" key="2">
    <source>
        <dbReference type="Proteomes" id="UP001152888"/>
    </source>
</evidence>
<proteinExistence type="predicted"/>
<protein>
    <submittedName>
        <fullName evidence="1">Uncharacterized protein</fullName>
    </submittedName>
</protein>
<sequence>MVLGWFYDAIARIFGDDSKEEELGDPLDFESGPFLDCGISWVYTFKKLLLPREFRPNKKICPSRCRMDCGKSKREKDKFTCKT</sequence>
<name>A0A9P0PXA4_ACAOB</name>
<gene>
    <name evidence="1" type="ORF">ACAOBT_LOCUS26812</name>
</gene>